<evidence type="ECO:0000313" key="3">
    <source>
        <dbReference type="Proteomes" id="UP000321562"/>
    </source>
</evidence>
<name>A0A5C6S2H9_9RHOB</name>
<dbReference type="RefSeq" id="WP_147098621.1">
    <property type="nucleotide sequence ID" value="NZ_JBHUFH010000012.1"/>
</dbReference>
<feature type="signal peptide" evidence="1">
    <location>
        <begin position="1"/>
        <end position="18"/>
    </location>
</feature>
<accession>A0A5C6S2H9</accession>
<dbReference type="Proteomes" id="UP000321562">
    <property type="component" value="Unassembled WGS sequence"/>
</dbReference>
<dbReference type="EMBL" id="VOPL01000004">
    <property type="protein sequence ID" value="TXB68632.1"/>
    <property type="molecule type" value="Genomic_DNA"/>
</dbReference>
<keyword evidence="1" id="KW-0732">Signal</keyword>
<comment type="caution">
    <text evidence="2">The sequence shown here is derived from an EMBL/GenBank/DDBJ whole genome shotgun (WGS) entry which is preliminary data.</text>
</comment>
<dbReference type="PROSITE" id="PS51257">
    <property type="entry name" value="PROKAR_LIPOPROTEIN"/>
    <property type="match status" value="1"/>
</dbReference>
<proteinExistence type="predicted"/>
<evidence type="ECO:0008006" key="4">
    <source>
        <dbReference type="Google" id="ProtNLM"/>
    </source>
</evidence>
<feature type="chain" id="PRO_5022722228" description="DUF3617 family protein" evidence="1">
    <location>
        <begin position="19"/>
        <end position="149"/>
    </location>
</feature>
<evidence type="ECO:0000313" key="2">
    <source>
        <dbReference type="EMBL" id="TXB68632.1"/>
    </source>
</evidence>
<keyword evidence="3" id="KW-1185">Reference proteome</keyword>
<sequence>MNRITMFTAIGAVAFALAGCTVEEDPITKAEADVLADETMAPAAPEAASGAVAPANSLNGSYNLRSSECGQAASEGALTVEGTRFSFYEAQCNAVSTTIKGDAAETQLSCGGEGQAFTRLVLLRLSPGTMQMEENGVNLRYYRCPTPGA</sequence>
<protein>
    <recommendedName>
        <fullName evidence="4">DUF3617 family protein</fullName>
    </recommendedName>
</protein>
<gene>
    <name evidence="2" type="ORF">FQV27_11640</name>
</gene>
<organism evidence="2 3">
    <name type="scientific">Paracoccus aurantiacus</name>
    <dbReference type="NCBI Taxonomy" id="2599412"/>
    <lineage>
        <taxon>Bacteria</taxon>
        <taxon>Pseudomonadati</taxon>
        <taxon>Pseudomonadota</taxon>
        <taxon>Alphaproteobacteria</taxon>
        <taxon>Rhodobacterales</taxon>
        <taxon>Paracoccaceae</taxon>
        <taxon>Paracoccus</taxon>
    </lineage>
</organism>
<evidence type="ECO:0000256" key="1">
    <source>
        <dbReference type="SAM" id="SignalP"/>
    </source>
</evidence>
<dbReference type="OrthoDB" id="7778024at2"/>
<dbReference type="AlphaFoldDB" id="A0A5C6S2H9"/>
<reference evidence="2 3" key="1">
    <citation type="submission" date="2019-08" db="EMBL/GenBank/DDBJ databases">
        <authorList>
            <person name="Ye J."/>
        </authorList>
    </citation>
    <scope>NUCLEOTIDE SEQUENCE [LARGE SCALE GENOMIC DNA]</scope>
    <source>
        <strain evidence="2 3">TK008</strain>
    </source>
</reference>